<reference evidence="7" key="1">
    <citation type="submission" date="2020-10" db="EMBL/GenBank/DDBJ databases">
        <authorList>
            <person name="Castelo-Branco R."/>
            <person name="Eusebio N."/>
            <person name="Adriana R."/>
            <person name="Vieira A."/>
            <person name="Brugerolle De Fraissinette N."/>
            <person name="Rezende De Castro R."/>
            <person name="Schneider M.P."/>
            <person name="Vasconcelos V."/>
            <person name="Leao P.N."/>
        </authorList>
    </citation>
    <scope>NUCLEOTIDE SEQUENCE</scope>
    <source>
        <strain evidence="7">LEGE 07157</strain>
    </source>
</reference>
<comment type="caution">
    <text evidence="7">The sequence shown here is derived from an EMBL/GenBank/DDBJ whole genome shotgun (WGS) entry which is preliminary data.</text>
</comment>
<keyword evidence="4" id="KW-0808">Transferase</keyword>
<protein>
    <submittedName>
        <fullName evidence="7">Glycosyltransferase family 2 protein</fullName>
    </submittedName>
</protein>
<evidence type="ECO:0000256" key="2">
    <source>
        <dbReference type="ARBA" id="ARBA00006739"/>
    </source>
</evidence>
<keyword evidence="5" id="KW-0812">Transmembrane</keyword>
<evidence type="ECO:0000313" key="7">
    <source>
        <dbReference type="EMBL" id="MBE9116943.1"/>
    </source>
</evidence>
<dbReference type="Pfam" id="PF00535">
    <property type="entry name" value="Glycos_transf_2"/>
    <property type="match status" value="1"/>
</dbReference>
<organism evidence="7 8">
    <name type="scientific">Lusitaniella coriacea LEGE 07157</name>
    <dbReference type="NCBI Taxonomy" id="945747"/>
    <lineage>
        <taxon>Bacteria</taxon>
        <taxon>Bacillati</taxon>
        <taxon>Cyanobacteriota</taxon>
        <taxon>Cyanophyceae</taxon>
        <taxon>Spirulinales</taxon>
        <taxon>Lusitaniellaceae</taxon>
        <taxon>Lusitaniella</taxon>
    </lineage>
</organism>
<evidence type="ECO:0000259" key="6">
    <source>
        <dbReference type="Pfam" id="PF00535"/>
    </source>
</evidence>
<keyword evidence="5" id="KW-0472">Membrane</keyword>
<evidence type="ECO:0000313" key="8">
    <source>
        <dbReference type="Proteomes" id="UP000654482"/>
    </source>
</evidence>
<comment type="similarity">
    <text evidence="2">Belongs to the glycosyltransferase 2 family.</text>
</comment>
<dbReference type="InterPro" id="IPR001173">
    <property type="entry name" value="Glyco_trans_2-like"/>
</dbReference>
<feature type="domain" description="Glycosyltransferase 2-like" evidence="6">
    <location>
        <begin position="23"/>
        <end position="186"/>
    </location>
</feature>
<dbReference type="GO" id="GO:0016757">
    <property type="term" value="F:glycosyltransferase activity"/>
    <property type="evidence" value="ECO:0007669"/>
    <property type="project" value="UniProtKB-KW"/>
</dbReference>
<dbReference type="RefSeq" id="WP_194030037.1">
    <property type="nucleotide sequence ID" value="NZ_JADEWZ010000019.1"/>
</dbReference>
<keyword evidence="8" id="KW-1185">Reference proteome</keyword>
<dbReference type="PANTHER" id="PTHR43179:SF12">
    <property type="entry name" value="GALACTOFURANOSYLTRANSFERASE GLFT2"/>
    <property type="match status" value="1"/>
</dbReference>
<dbReference type="Proteomes" id="UP000654482">
    <property type="component" value="Unassembled WGS sequence"/>
</dbReference>
<evidence type="ECO:0000256" key="4">
    <source>
        <dbReference type="ARBA" id="ARBA00022679"/>
    </source>
</evidence>
<feature type="transmembrane region" description="Helical" evidence="5">
    <location>
        <begin position="289"/>
        <end position="310"/>
    </location>
</feature>
<comment type="pathway">
    <text evidence="1">Cell wall biogenesis; cell wall polysaccharide biosynthesis.</text>
</comment>
<gene>
    <name evidence="7" type="ORF">IQ249_13630</name>
</gene>
<dbReference type="PANTHER" id="PTHR43179">
    <property type="entry name" value="RHAMNOSYLTRANSFERASE WBBL"/>
    <property type="match status" value="1"/>
</dbReference>
<feature type="transmembrane region" description="Helical" evidence="5">
    <location>
        <begin position="366"/>
        <end position="384"/>
    </location>
</feature>
<accession>A0A8J7DYV1</accession>
<evidence type="ECO:0000256" key="3">
    <source>
        <dbReference type="ARBA" id="ARBA00022676"/>
    </source>
</evidence>
<name>A0A8J7DYV1_9CYAN</name>
<keyword evidence="3" id="KW-0328">Glycosyltransferase</keyword>
<dbReference type="Gene3D" id="3.90.550.10">
    <property type="entry name" value="Spore Coat Polysaccharide Biosynthesis Protein SpsA, Chain A"/>
    <property type="match status" value="1"/>
</dbReference>
<dbReference type="AlphaFoldDB" id="A0A8J7DYV1"/>
<sequence length="388" mass="45138">MTFITQNFGKINILPKVAISGVSIVIPTYKRVDLCEKLLVSLQGNNQTFFSELEIIIIDNSPPSEAFQIEKMSLRYGARYYWQKIGVGTKRNFGAKLATYPVLLFIDSDCEATPALIQEHFGLYQTNPKIVAVLGRTEFKGRKNWLWKVLQYTPYLHPFTFADEPGQKVWGPSNNFSCRREIFQKIGGFNEDWCDKPGGEDVDFGCRLYEEGHLFSTNPKALVYHTTETWKTFRQMCHRLFNWGKGEFYLYRDRENSLYYDCPKGLGLFLIFIPVAIASAIALGKGLWLTLPFLFLGINWVSRFVLHCCYNPYRLRHLDRVFFAEVLMFVYEIGLTVQCCKERWFAPLFQRLIILPEDAAFVWNMQVLYTWITFAQLVLTLSIFQSFS</sequence>
<dbReference type="InterPro" id="IPR029044">
    <property type="entry name" value="Nucleotide-diphossugar_trans"/>
</dbReference>
<keyword evidence="5" id="KW-1133">Transmembrane helix</keyword>
<evidence type="ECO:0000256" key="1">
    <source>
        <dbReference type="ARBA" id="ARBA00004776"/>
    </source>
</evidence>
<evidence type="ECO:0000256" key="5">
    <source>
        <dbReference type="SAM" id="Phobius"/>
    </source>
</evidence>
<feature type="transmembrane region" description="Helical" evidence="5">
    <location>
        <begin position="266"/>
        <end position="283"/>
    </location>
</feature>
<proteinExistence type="inferred from homology"/>
<dbReference type="SUPFAM" id="SSF53448">
    <property type="entry name" value="Nucleotide-diphospho-sugar transferases"/>
    <property type="match status" value="1"/>
</dbReference>
<dbReference type="EMBL" id="JADEWZ010000019">
    <property type="protein sequence ID" value="MBE9116943.1"/>
    <property type="molecule type" value="Genomic_DNA"/>
</dbReference>